<organism evidence="10 11">
    <name type="scientific">Brevibacillus ruminantium</name>
    <dbReference type="NCBI Taxonomy" id="2950604"/>
    <lineage>
        <taxon>Bacteria</taxon>
        <taxon>Bacillati</taxon>
        <taxon>Bacillota</taxon>
        <taxon>Bacilli</taxon>
        <taxon>Bacillales</taxon>
        <taxon>Paenibacillaceae</taxon>
        <taxon>Brevibacillus</taxon>
    </lineage>
</organism>
<name>A0ABY4WKA7_9BACL</name>
<evidence type="ECO:0000259" key="9">
    <source>
        <dbReference type="PROSITE" id="PS50893"/>
    </source>
</evidence>
<dbReference type="PANTHER" id="PTHR43790:SF3">
    <property type="entry name" value="D-ALLOSE IMPORT ATP-BINDING PROTEIN ALSA-RELATED"/>
    <property type="match status" value="1"/>
</dbReference>
<keyword evidence="6 10" id="KW-0067">ATP-binding</keyword>
<evidence type="ECO:0000256" key="6">
    <source>
        <dbReference type="ARBA" id="ARBA00022840"/>
    </source>
</evidence>
<evidence type="ECO:0000313" key="11">
    <source>
        <dbReference type="Proteomes" id="UP001056500"/>
    </source>
</evidence>
<keyword evidence="1" id="KW-0813">Transport</keyword>
<sequence>MPALLSLQDIEKSFGPNQILHKVDFQLQKGQVHALLGANGAGKSTLMKIIAGEYTKDAGTIEIEGENVHITSPGHAKRQGISVIHQELSLVPEFTVAENVYLGKEPVHGLGSFLLFKSEAVRKTQALLDQYQIQLDPHSKVGQLSIGQQQVVEILKAISEDSRVLVMDEPTATLTAAETNQLFEVIRSLQSKGIGIIYISHRLDEIQQICDHVTILKDGRKTAEGPIEEFSNERIIECMVGRQMDHYYPNTAHSPGDVILELQNIEKNGVLHSVSASFRKGEIVGIFGLLGAGQSELLRILFGADQADGGQLICKGKPVQIDSPLAAMSQGIALVTENRKEEGLILELGSDQNMTLTSMQQFSDYGLRNLGKIRDVAKQYVEKLNIKLPGLHHPVKHLSGGNQQKVILGKWLLTSPDIILLSEPTRGIDIGARSEIYHLLDQLAHEEKAIVIASSDVDEILGLCDRVLIMFRGEIIAEVSQAEASIELLMEYASGARQSTGVGG</sequence>
<dbReference type="CDD" id="cd03215">
    <property type="entry name" value="ABC_Carb_Monos_II"/>
    <property type="match status" value="1"/>
</dbReference>
<keyword evidence="2" id="KW-1003">Cell membrane</keyword>
<keyword evidence="7" id="KW-1278">Translocase</keyword>
<keyword evidence="11" id="KW-1185">Reference proteome</keyword>
<evidence type="ECO:0000256" key="5">
    <source>
        <dbReference type="ARBA" id="ARBA00022741"/>
    </source>
</evidence>
<evidence type="ECO:0000256" key="4">
    <source>
        <dbReference type="ARBA" id="ARBA00022737"/>
    </source>
</evidence>
<keyword evidence="5" id="KW-0547">Nucleotide-binding</keyword>
<dbReference type="InterPro" id="IPR003439">
    <property type="entry name" value="ABC_transporter-like_ATP-bd"/>
</dbReference>
<evidence type="ECO:0000313" key="10">
    <source>
        <dbReference type="EMBL" id="USG67473.1"/>
    </source>
</evidence>
<dbReference type="EMBL" id="CP098755">
    <property type="protein sequence ID" value="USG67473.1"/>
    <property type="molecule type" value="Genomic_DNA"/>
</dbReference>
<evidence type="ECO:0000256" key="8">
    <source>
        <dbReference type="ARBA" id="ARBA00023136"/>
    </source>
</evidence>
<dbReference type="GO" id="GO:0005524">
    <property type="term" value="F:ATP binding"/>
    <property type="evidence" value="ECO:0007669"/>
    <property type="project" value="UniProtKB-KW"/>
</dbReference>
<proteinExistence type="predicted"/>
<keyword evidence="3" id="KW-0762">Sugar transport</keyword>
<dbReference type="PANTHER" id="PTHR43790">
    <property type="entry name" value="CARBOHYDRATE TRANSPORT ATP-BINDING PROTEIN MG119-RELATED"/>
    <property type="match status" value="1"/>
</dbReference>
<dbReference type="InterPro" id="IPR050107">
    <property type="entry name" value="ABC_carbohydrate_import_ATPase"/>
</dbReference>
<evidence type="ECO:0000256" key="2">
    <source>
        <dbReference type="ARBA" id="ARBA00022475"/>
    </source>
</evidence>
<dbReference type="PROSITE" id="PS00211">
    <property type="entry name" value="ABC_TRANSPORTER_1"/>
    <property type="match status" value="1"/>
</dbReference>
<dbReference type="InterPro" id="IPR003593">
    <property type="entry name" value="AAA+_ATPase"/>
</dbReference>
<protein>
    <submittedName>
        <fullName evidence="10">Sugar ABC transporter ATP-binding protein</fullName>
    </submittedName>
</protein>
<dbReference type="RefSeq" id="WP_251874572.1">
    <property type="nucleotide sequence ID" value="NZ_CP098755.1"/>
</dbReference>
<dbReference type="SMART" id="SM00382">
    <property type="entry name" value="AAA"/>
    <property type="match status" value="2"/>
</dbReference>
<dbReference type="InterPro" id="IPR027417">
    <property type="entry name" value="P-loop_NTPase"/>
</dbReference>
<dbReference type="InterPro" id="IPR017871">
    <property type="entry name" value="ABC_transporter-like_CS"/>
</dbReference>
<keyword evidence="8" id="KW-0472">Membrane</keyword>
<accession>A0ABY4WKA7</accession>
<feature type="domain" description="ABC transporter" evidence="9">
    <location>
        <begin position="253"/>
        <end position="497"/>
    </location>
</feature>
<dbReference type="PROSITE" id="PS50893">
    <property type="entry name" value="ABC_TRANSPORTER_2"/>
    <property type="match status" value="2"/>
</dbReference>
<dbReference type="SUPFAM" id="SSF52540">
    <property type="entry name" value="P-loop containing nucleoside triphosphate hydrolases"/>
    <property type="match status" value="2"/>
</dbReference>
<dbReference type="Gene3D" id="3.40.50.300">
    <property type="entry name" value="P-loop containing nucleotide triphosphate hydrolases"/>
    <property type="match status" value="2"/>
</dbReference>
<keyword evidence="4" id="KW-0677">Repeat</keyword>
<gene>
    <name evidence="10" type="ORF">NDK47_09435</name>
</gene>
<evidence type="ECO:0000256" key="3">
    <source>
        <dbReference type="ARBA" id="ARBA00022597"/>
    </source>
</evidence>
<dbReference type="CDD" id="cd03216">
    <property type="entry name" value="ABC_Carb_Monos_I"/>
    <property type="match status" value="1"/>
</dbReference>
<evidence type="ECO:0000256" key="1">
    <source>
        <dbReference type="ARBA" id="ARBA00022448"/>
    </source>
</evidence>
<feature type="domain" description="ABC transporter" evidence="9">
    <location>
        <begin position="5"/>
        <end position="243"/>
    </location>
</feature>
<dbReference type="Pfam" id="PF00005">
    <property type="entry name" value="ABC_tran"/>
    <property type="match status" value="2"/>
</dbReference>
<dbReference type="Proteomes" id="UP001056500">
    <property type="component" value="Chromosome"/>
</dbReference>
<reference evidence="10" key="1">
    <citation type="submission" date="2022-06" db="EMBL/GenBank/DDBJ databases">
        <title>Genome sequencing of Brevibacillus sp. BB3-R1.</title>
        <authorList>
            <person name="Heo J."/>
            <person name="Lee D."/>
            <person name="Won M."/>
            <person name="Han B.-H."/>
            <person name="Hong S.-B."/>
            <person name="Kwon S.-W."/>
        </authorList>
    </citation>
    <scope>NUCLEOTIDE SEQUENCE</scope>
    <source>
        <strain evidence="10">BB3-R1</strain>
    </source>
</reference>
<evidence type="ECO:0000256" key="7">
    <source>
        <dbReference type="ARBA" id="ARBA00022967"/>
    </source>
</evidence>